<organism evidence="1">
    <name type="scientific">Rhizophora mucronata</name>
    <name type="common">Asiatic mangrove</name>
    <dbReference type="NCBI Taxonomy" id="61149"/>
    <lineage>
        <taxon>Eukaryota</taxon>
        <taxon>Viridiplantae</taxon>
        <taxon>Streptophyta</taxon>
        <taxon>Embryophyta</taxon>
        <taxon>Tracheophyta</taxon>
        <taxon>Spermatophyta</taxon>
        <taxon>Magnoliopsida</taxon>
        <taxon>eudicotyledons</taxon>
        <taxon>Gunneridae</taxon>
        <taxon>Pentapetalae</taxon>
        <taxon>rosids</taxon>
        <taxon>fabids</taxon>
        <taxon>Malpighiales</taxon>
        <taxon>Rhizophoraceae</taxon>
        <taxon>Rhizophora</taxon>
    </lineage>
</organism>
<protein>
    <submittedName>
        <fullName evidence="1">Uncharacterized protein</fullName>
    </submittedName>
</protein>
<proteinExistence type="predicted"/>
<evidence type="ECO:0000313" key="1">
    <source>
        <dbReference type="EMBL" id="MBX40045.1"/>
    </source>
</evidence>
<accession>A0A2P2NC45</accession>
<sequence length="12" mass="1359">MPSNIGAQRQRT</sequence>
<name>A0A2P2NC45_RHIMU</name>
<reference evidence="1" key="1">
    <citation type="submission" date="2018-02" db="EMBL/GenBank/DDBJ databases">
        <title>Rhizophora mucronata_Transcriptome.</title>
        <authorList>
            <person name="Meera S.P."/>
            <person name="Sreeshan A."/>
            <person name="Augustine A."/>
        </authorList>
    </citation>
    <scope>NUCLEOTIDE SEQUENCE</scope>
    <source>
        <tissue evidence="1">Leaf</tissue>
    </source>
</reference>
<dbReference type="EMBL" id="GGEC01059561">
    <property type="protein sequence ID" value="MBX40045.1"/>
    <property type="molecule type" value="Transcribed_RNA"/>
</dbReference>